<dbReference type="Ensembl" id="ENSPANT00000061311.1">
    <property type="protein sequence ID" value="ENSPANP00000059951.1"/>
    <property type="gene ID" value="ENSPANG00000040333.1"/>
</dbReference>
<reference evidence="1 2" key="1">
    <citation type="submission" date="2012-03" db="EMBL/GenBank/DDBJ databases">
        <title>Whole Genome Assembly of Papio anubis.</title>
        <authorList>
            <person name="Liu Y.L."/>
            <person name="Abraham K.A."/>
            <person name="Akbar H.A."/>
            <person name="Ali S.A."/>
            <person name="Anosike U.A."/>
            <person name="Aqrawi P.A."/>
            <person name="Arias F.A."/>
            <person name="Attaway T.A."/>
            <person name="Awwad R.A."/>
            <person name="Babu C.B."/>
            <person name="Bandaranaike D.B."/>
            <person name="Battles P.B."/>
            <person name="Bell A.B."/>
            <person name="Beltran B.B."/>
            <person name="Berhane-Mersha D.B."/>
            <person name="Bess C.B."/>
            <person name="Bickham C.B."/>
            <person name="Bolden T.B."/>
            <person name="Carter K.C."/>
            <person name="Chau D.C."/>
            <person name="Chavez A.C."/>
            <person name="Clerc-Blankenburg K.C."/>
            <person name="Coyle M.C."/>
            <person name="Dao M.D."/>
            <person name="Davila M.L.D."/>
            <person name="Davy-Carroll L.D."/>
            <person name="Denson S.D."/>
            <person name="Dinh H.D."/>
            <person name="Fernandez S.F."/>
            <person name="Fernando P.F."/>
            <person name="Forbes L.F."/>
            <person name="Francis C.F."/>
            <person name="Francisco L.F."/>
            <person name="Fu Q.F."/>
            <person name="Garcia-Iii R.G."/>
            <person name="Garrett T.G."/>
            <person name="Gross S.G."/>
            <person name="Gubbala S.G."/>
            <person name="Hirani K.H."/>
            <person name="Hogues M.H."/>
            <person name="Hollins B.H."/>
            <person name="Jackson L.J."/>
            <person name="Javaid M.J."/>
            <person name="Jhangiani S.J."/>
            <person name="Johnson A.J."/>
            <person name="Johnson B.J."/>
            <person name="Jones J.J."/>
            <person name="Joshi V.J."/>
            <person name="Kalu J.K."/>
            <person name="Khan N.K."/>
            <person name="Korchina V.K."/>
            <person name="Kovar C.K."/>
            <person name="Lago L.L."/>
            <person name="Lara F.L."/>
            <person name="Le T.-K.L."/>
            <person name="Lee S.L."/>
            <person name="Legall-Iii F.L."/>
            <person name="Lemon S.L."/>
            <person name="Liu J.L."/>
            <person name="Liu Y.-S.L."/>
            <person name="Liyanage D.L."/>
            <person name="Lopez J.L."/>
            <person name="Lorensuhewa L.L."/>
            <person name="Mata R.M."/>
            <person name="Mathew T.M."/>
            <person name="Mercado C.M."/>
            <person name="Mercado I.M."/>
            <person name="Morales K.M."/>
            <person name="Morgan M.M."/>
            <person name="Munidasa M.M."/>
            <person name="Ngo D.N."/>
            <person name="Nguyen L.N."/>
            <person name="Nguyen T.N."/>
            <person name="Nguyen N.N."/>
            <person name="Obregon M.O."/>
            <person name="Okwuonu G.O."/>
            <person name="Ongeri F.O."/>
            <person name="Onwere C.O."/>
            <person name="Osifeso I.O."/>
            <person name="Parra A.P."/>
            <person name="Patil S.P."/>
            <person name="Perez A.P."/>
            <person name="Perez Y.P."/>
            <person name="Pham C.P."/>
            <person name="Pu L.-L.P."/>
            <person name="Puazo M.P."/>
            <person name="Quiroz J.Q."/>
            <person name="Rouhana J.R."/>
            <person name="Ruiz M.R."/>
            <person name="Ruiz S.-J.R."/>
            <person name="Saada N.S."/>
            <person name="Santibanez J.S."/>
            <person name="Scheel M.S."/>
            <person name="Schneider B.S."/>
            <person name="Simmons D.S."/>
            <person name="Sisson I.S."/>
            <person name="Tang L.-Y.T."/>
            <person name="Thornton R.T."/>
            <person name="Tisius J.T."/>
            <person name="Toledanes G.T."/>
            <person name="Trejos Z.T."/>
            <person name="Usmani K.U."/>
            <person name="Varghese R.V."/>
            <person name="Vattathil S.V."/>
            <person name="Vee V.V."/>
            <person name="Walker D.W."/>
            <person name="Weissenberger G.W."/>
            <person name="White C.W."/>
            <person name="Williams A.W."/>
            <person name="Woodworth J.W."/>
            <person name="Wright R.W."/>
            <person name="Zhu Y.Z."/>
            <person name="Han Y.H."/>
            <person name="Newsham I.N."/>
            <person name="Nazareth L.N."/>
            <person name="Worley K.W."/>
            <person name="Muzny D.M."/>
            <person name="Rogers J.R."/>
            <person name="Gibbs R.G."/>
        </authorList>
    </citation>
    <scope>NUCLEOTIDE SEQUENCE [LARGE SCALE GENOMIC DNA]</scope>
</reference>
<reference evidence="1" key="2">
    <citation type="submission" date="2025-08" db="UniProtKB">
        <authorList>
            <consortium name="Ensembl"/>
        </authorList>
    </citation>
    <scope>IDENTIFICATION</scope>
</reference>
<protein>
    <submittedName>
        <fullName evidence="1">Uncharacterized protein</fullName>
    </submittedName>
</protein>
<reference evidence="1" key="3">
    <citation type="submission" date="2025-09" db="UniProtKB">
        <authorList>
            <consortium name="Ensembl"/>
        </authorList>
    </citation>
    <scope>IDENTIFICATION</scope>
</reference>
<accession>A0A8I5NS39</accession>
<dbReference type="PRINTS" id="PR02045">
    <property type="entry name" value="F138DOMAIN"/>
</dbReference>
<dbReference type="PANTHER" id="PTHR12138:SF162">
    <property type="entry name" value="CHROMOSOME UNDETERMINED SCAFFOLD_275, WHOLE GENOME SHOTGUN SEQUENCE"/>
    <property type="match status" value="1"/>
</dbReference>
<sequence length="276" mass="30010">MPPPDKIPGPPHLALPTSTTQFCHLHCSPGLLRQPLNQPPSCLPPLLSLPTPLHAVFLTRNSDHAICQPKPHQRLSVALAIKSNVTQMAQETLQGQPLLGSPASHTSPSLLFSLHLGFIFHSDLPHPSPPPGFGVYCSLCQECSFFLSLLFFFFFLRQSLTLSPRLECSGIISARCNLHLLDSSDSPASASQVAGITGACHHAWLIFVFLVETGFHHVCQADLKLLTSSDLPSSASQNAGITGMSHCAQPRHPFLLIITLSSHALHKNPSWTFFLF</sequence>
<evidence type="ECO:0000313" key="2">
    <source>
        <dbReference type="Proteomes" id="UP000028761"/>
    </source>
</evidence>
<name>A0A8I5NS39_PAPAN</name>
<dbReference type="GeneTree" id="ENSGT01150000286943"/>
<proteinExistence type="predicted"/>
<evidence type="ECO:0000313" key="1">
    <source>
        <dbReference type="Ensembl" id="ENSPANP00000059951.1"/>
    </source>
</evidence>
<keyword evidence="2" id="KW-1185">Reference proteome</keyword>
<dbReference type="PANTHER" id="PTHR12138">
    <property type="entry name" value="PRIMATE-EXPANDED PROTEIN FAMILY"/>
    <property type="match status" value="1"/>
</dbReference>
<organism evidence="1 2">
    <name type="scientific">Papio anubis</name>
    <name type="common">Olive baboon</name>
    <dbReference type="NCBI Taxonomy" id="9555"/>
    <lineage>
        <taxon>Eukaryota</taxon>
        <taxon>Metazoa</taxon>
        <taxon>Chordata</taxon>
        <taxon>Craniata</taxon>
        <taxon>Vertebrata</taxon>
        <taxon>Euteleostomi</taxon>
        <taxon>Mammalia</taxon>
        <taxon>Eutheria</taxon>
        <taxon>Euarchontoglires</taxon>
        <taxon>Primates</taxon>
        <taxon>Haplorrhini</taxon>
        <taxon>Catarrhini</taxon>
        <taxon>Cercopithecidae</taxon>
        <taxon>Cercopithecinae</taxon>
        <taxon>Papio</taxon>
    </lineage>
</organism>
<dbReference type="AlphaFoldDB" id="A0A8I5NS39"/>
<dbReference type="Proteomes" id="UP000028761">
    <property type="component" value="Chromosome 14"/>
</dbReference>